<feature type="region of interest" description="Disordered" evidence="2">
    <location>
        <begin position="562"/>
        <end position="597"/>
    </location>
</feature>
<evidence type="ECO:0000313" key="3">
    <source>
        <dbReference type="EMBL" id="CAH3033308.1"/>
    </source>
</evidence>
<feature type="compositionally biased region" description="Basic and acidic residues" evidence="2">
    <location>
        <begin position="977"/>
        <end position="994"/>
    </location>
</feature>
<feature type="region of interest" description="Disordered" evidence="2">
    <location>
        <begin position="959"/>
        <end position="997"/>
    </location>
</feature>
<accession>A0ABN8MU65</accession>
<name>A0ABN8MU65_9CNID</name>
<feature type="compositionally biased region" description="Basic and acidic residues" evidence="2">
    <location>
        <begin position="701"/>
        <end position="710"/>
    </location>
</feature>
<proteinExistence type="predicted"/>
<reference evidence="3 4" key="1">
    <citation type="submission" date="2022-05" db="EMBL/GenBank/DDBJ databases">
        <authorList>
            <consortium name="Genoscope - CEA"/>
            <person name="William W."/>
        </authorList>
    </citation>
    <scope>NUCLEOTIDE SEQUENCE [LARGE SCALE GENOMIC DNA]</scope>
</reference>
<feature type="compositionally biased region" description="Polar residues" evidence="2">
    <location>
        <begin position="727"/>
        <end position="746"/>
    </location>
</feature>
<feature type="compositionally biased region" description="Polar residues" evidence="2">
    <location>
        <begin position="786"/>
        <end position="806"/>
    </location>
</feature>
<evidence type="ECO:0000256" key="1">
    <source>
        <dbReference type="SAM" id="Coils"/>
    </source>
</evidence>
<feature type="compositionally biased region" description="Basic and acidic residues" evidence="2">
    <location>
        <begin position="527"/>
        <end position="543"/>
    </location>
</feature>
<dbReference type="PANTHER" id="PTHR37915:SF3">
    <property type="match status" value="1"/>
</dbReference>
<feature type="compositionally biased region" description="Basic and acidic residues" evidence="2">
    <location>
        <begin position="490"/>
        <end position="519"/>
    </location>
</feature>
<keyword evidence="4" id="KW-1185">Reference proteome</keyword>
<feature type="compositionally biased region" description="Polar residues" evidence="2">
    <location>
        <begin position="1380"/>
        <end position="1393"/>
    </location>
</feature>
<feature type="compositionally biased region" description="Basic and acidic residues" evidence="2">
    <location>
        <begin position="1417"/>
        <end position="1433"/>
    </location>
</feature>
<protein>
    <submittedName>
        <fullName evidence="3">Uncharacterized protein</fullName>
    </submittedName>
</protein>
<organism evidence="3 4">
    <name type="scientific">Porites lobata</name>
    <dbReference type="NCBI Taxonomy" id="104759"/>
    <lineage>
        <taxon>Eukaryota</taxon>
        <taxon>Metazoa</taxon>
        <taxon>Cnidaria</taxon>
        <taxon>Anthozoa</taxon>
        <taxon>Hexacorallia</taxon>
        <taxon>Scleractinia</taxon>
        <taxon>Fungiina</taxon>
        <taxon>Poritidae</taxon>
        <taxon>Porites</taxon>
    </lineage>
</organism>
<feature type="coiled-coil region" evidence="1">
    <location>
        <begin position="159"/>
        <end position="296"/>
    </location>
</feature>
<feature type="region of interest" description="Disordered" evidence="2">
    <location>
        <begin position="378"/>
        <end position="549"/>
    </location>
</feature>
<feature type="compositionally biased region" description="Polar residues" evidence="2">
    <location>
        <begin position="400"/>
        <end position="409"/>
    </location>
</feature>
<feature type="compositionally biased region" description="Polar residues" evidence="2">
    <location>
        <begin position="959"/>
        <end position="975"/>
    </location>
</feature>
<feature type="compositionally biased region" description="Polar residues" evidence="2">
    <location>
        <begin position="443"/>
        <end position="473"/>
    </location>
</feature>
<gene>
    <name evidence="3" type="ORF">PLOB_00016445</name>
</gene>
<dbReference type="Proteomes" id="UP001159405">
    <property type="component" value="Unassembled WGS sequence"/>
</dbReference>
<feature type="region of interest" description="Disordered" evidence="2">
    <location>
        <begin position="701"/>
        <end position="857"/>
    </location>
</feature>
<feature type="region of interest" description="Disordered" evidence="2">
    <location>
        <begin position="1367"/>
        <end position="1474"/>
    </location>
</feature>
<comment type="caution">
    <text evidence="3">The sequence shown here is derived from an EMBL/GenBank/DDBJ whole genome shotgun (WGS) entry which is preliminary data.</text>
</comment>
<feature type="compositionally biased region" description="Polar residues" evidence="2">
    <location>
        <begin position="813"/>
        <end position="827"/>
    </location>
</feature>
<sequence>MLEVEEFSERGDAPALAILKDNARKKAIRHVVETQEELTRIHERVTRTIDSYELSEKLSGHQLDEREVERIAEEFIREQATLEFVDDMTQLLIILSDPVAKRKYQQQVAVFIVGFENLCGRRARLLAQLQEFFVQNGRGEEDFEVEPPDFDIEYVGANVREALDKAEKATERLAAVSKDVIKALELANPKETKKGKKKLEKALQQSQHDIMSLTEKLIRVQNDLEDSEGKMSQMYKSMEMKQVEIERLKVQGENAKKAAETVKELKTEIAVKETDLQRAHKTIADLELSVAHLEDKQERDFEKHKKVREDNQKSKDICEEKIRDQQQYIADLRTELKQHYDVQVKELVGSHQRELTQLRDDHKVEISRMQKALEVARRKSEELKSELSDSSKRNSLVAESGSSKRSSLFSPEGSDGGEGPRKLSLKSSAQAVRFLNKGRNMSDAGSGSEQSDNASTPQNNTKAPSSQASPSTEANRENTSDSIQGKVSLSRRESKNDKNKKEKSSKETSDKPVKSKSPDKPPAVVEPLEKSVRGEGSSEKKQSDSTLVQVTTSVEMVDVGIQSEAEDLSDTELSAPVTADRKPSVLEAVPEEEHEDIELESISKEDLIGKLEDYKAKAQERQKKLELELAELKNKYMLKTNALKKQNEEFQDNFQKEKEAMLNRIKDAELLKEQAEKEAEQAVLQLEEVLAEQEEMRRVKEKALQNRQEEQTMTGLSLYDRREEETMTNGSSFDKQEQETMTSKSLANMREEQTMTSMSIERDQDQAVDPNRHHSIGSQSSRRSSAQFVDTATETDQITARGQSPRDSGFEGASSSLKFESRPSSSVAVIPKIDTDDSASGEPKVGMLSPPERSRPVMSARARRRLINSALDDHPVAQETLKTYEAVLQFADNMVQWLVQEGLGQEANLLRSVKPVMLNKEDTMQIIERMPEIRNNISQVLSQLGSILSSQHLTSSTAVETRSVGLTTSQQSVTAEPSDRGSEWRPKSFKKSDVSDTTSLDSNYVKLLKEYNDLAEAYERLQQHLDEETKFHQEQTSQNVAVMTDMQDTITQLRNQLAELRSSRSVSSGRASSSIMFTRLDAERNGKILKRAVHERRLSEESFSAIMEHMDNYVGLPAKRLAHIVRRYSHHRSMKDIEQSLKQGGSLDEGVFSALDKMEKLQNKRAQRWGDKMDQYSNDRERLAQQLTDCFVNLEQETGIFLIKPVYSFKGRPEVNTGYVIAQKHKPPPVPPKASGPVTPAPTPWLGKGPIPPGLYRDLTQSSFARPPSIPTMSQLEDGTMRMRVTRPMEKELLLSSSPGIAWQASKSQVFATPSTAVELNTPKILELDVNRMMIGQTDVSKPILAFVDAGEVTSSAVRSYVTVERPTGGKQIKKAKHSSGIQNTSSPSTAQDPTRPHSGPLLSTYSPLPPIHMPKLRQESRSGKSLDSDAVTHSEAGTPVSRKIEDARPSTRGTLNGHDAHVGLVTPEILPVR</sequence>
<feature type="compositionally biased region" description="Basic and acidic residues" evidence="2">
    <location>
        <begin position="378"/>
        <end position="392"/>
    </location>
</feature>
<keyword evidence="1" id="KW-0175">Coiled coil</keyword>
<dbReference type="PANTHER" id="PTHR37915">
    <property type="match status" value="1"/>
</dbReference>
<dbReference type="EMBL" id="CALNXK010000002">
    <property type="protein sequence ID" value="CAH3033308.1"/>
    <property type="molecule type" value="Genomic_DNA"/>
</dbReference>
<feature type="coiled-coil region" evidence="1">
    <location>
        <begin position="1004"/>
        <end position="1063"/>
    </location>
</feature>
<feature type="compositionally biased region" description="Low complexity" evidence="2">
    <location>
        <begin position="776"/>
        <end position="785"/>
    </location>
</feature>
<evidence type="ECO:0000313" key="4">
    <source>
        <dbReference type="Proteomes" id="UP001159405"/>
    </source>
</evidence>
<evidence type="ECO:0000256" key="2">
    <source>
        <dbReference type="SAM" id="MobiDB-lite"/>
    </source>
</evidence>